<gene>
    <name evidence="2" type="primary">apaG</name>
    <name evidence="4" type="ORF">AL01_05945</name>
</gene>
<dbReference type="PANTHER" id="PTHR14289:SF16">
    <property type="entry name" value="POLYMERASE DELTA-INTERACTING PROTEIN 2"/>
    <property type="match status" value="1"/>
</dbReference>
<dbReference type="SUPFAM" id="SSF110069">
    <property type="entry name" value="ApaG-like"/>
    <property type="match status" value="1"/>
</dbReference>
<evidence type="ECO:0000256" key="1">
    <source>
        <dbReference type="ARBA" id="ARBA00017693"/>
    </source>
</evidence>
<dbReference type="InterPro" id="IPR036767">
    <property type="entry name" value="ApaG_sf"/>
</dbReference>
<dbReference type="RefSeq" id="WP_077396507.1">
    <property type="nucleotide sequence ID" value="NZ_JATM01000003.1"/>
</dbReference>
<reference evidence="4 5" key="1">
    <citation type="journal article" date="2016" name="PLoS ONE">
        <title>Whole-Genome Sequence Analysis of Bombella intestini LMG 28161T, a Novel Acetic Acid Bacterium Isolated from the Crop of a Red-Tailed Bumble Bee, Bombus lapidarius.</title>
        <authorList>
            <person name="Li L."/>
            <person name="Illeghems K."/>
            <person name="Van Kerrebroeck S."/>
            <person name="Borremans W."/>
            <person name="Cleenwerck I."/>
            <person name="Smagghe G."/>
            <person name="De Vuyst L."/>
            <person name="Vandamme P."/>
        </authorList>
    </citation>
    <scope>NUCLEOTIDE SEQUENCE [LARGE SCALE GENOMIC DNA]</scope>
    <source>
        <strain evidence="4 5">R-52487</strain>
    </source>
</reference>
<dbReference type="Proteomes" id="UP000200980">
    <property type="component" value="Unassembled WGS sequence"/>
</dbReference>
<evidence type="ECO:0000313" key="5">
    <source>
        <dbReference type="Proteomes" id="UP000200980"/>
    </source>
</evidence>
<sequence>MSDNSPPPEDPMVETETLEMEPITALPAFTARTGEITVNVRPFWVDEHSDPEEHRYVWLYHVLIENKGKESIQLLSRSWTITDERGGREQVHGEGVVGEQPIIAPDSSYQYTSGAELKTPSGFMEGIYHMIAPTSGHRFDVTVPVFSLDSPHHMGMTH</sequence>
<dbReference type="Gene3D" id="2.60.40.1470">
    <property type="entry name" value="ApaG domain"/>
    <property type="match status" value="1"/>
</dbReference>
<dbReference type="PANTHER" id="PTHR14289">
    <property type="entry name" value="F-BOX ONLY PROTEIN 3"/>
    <property type="match status" value="1"/>
</dbReference>
<dbReference type="Pfam" id="PF04379">
    <property type="entry name" value="DUF525"/>
    <property type="match status" value="1"/>
</dbReference>
<evidence type="ECO:0000259" key="3">
    <source>
        <dbReference type="PROSITE" id="PS51087"/>
    </source>
</evidence>
<dbReference type="NCBIfam" id="NF003967">
    <property type="entry name" value="PRK05461.1"/>
    <property type="match status" value="1"/>
</dbReference>
<dbReference type="EMBL" id="JATM01000003">
    <property type="protein sequence ID" value="OOL18336.1"/>
    <property type="molecule type" value="Genomic_DNA"/>
</dbReference>
<dbReference type="STRING" id="1539051.AL01_05945"/>
<dbReference type="InterPro" id="IPR007474">
    <property type="entry name" value="ApaG_domain"/>
</dbReference>
<organism evidence="4 5">
    <name type="scientific">Bombella intestini</name>
    <dbReference type="NCBI Taxonomy" id="1539051"/>
    <lineage>
        <taxon>Bacteria</taxon>
        <taxon>Pseudomonadati</taxon>
        <taxon>Pseudomonadota</taxon>
        <taxon>Alphaproteobacteria</taxon>
        <taxon>Acetobacterales</taxon>
        <taxon>Acetobacteraceae</taxon>
        <taxon>Bombella</taxon>
    </lineage>
</organism>
<dbReference type="InterPro" id="IPR023065">
    <property type="entry name" value="Uncharacterised_ApaG"/>
</dbReference>
<proteinExistence type="inferred from homology"/>
<dbReference type="PROSITE" id="PS51087">
    <property type="entry name" value="APAG"/>
    <property type="match status" value="1"/>
</dbReference>
<dbReference type="GO" id="GO:0070987">
    <property type="term" value="P:error-free translesion synthesis"/>
    <property type="evidence" value="ECO:0007669"/>
    <property type="project" value="TreeGrafter"/>
</dbReference>
<evidence type="ECO:0000256" key="2">
    <source>
        <dbReference type="HAMAP-Rule" id="MF_00791"/>
    </source>
</evidence>
<accession>A0A1S8GPL9</accession>
<comment type="caution">
    <text evidence="4">The sequence shown here is derived from an EMBL/GenBank/DDBJ whole genome shotgun (WGS) entry which is preliminary data.</text>
</comment>
<name>A0A1S8GPL9_9PROT</name>
<dbReference type="AlphaFoldDB" id="A0A1S8GPL9"/>
<keyword evidence="5" id="KW-1185">Reference proteome</keyword>
<feature type="domain" description="ApaG" evidence="3">
    <location>
        <begin position="30"/>
        <end position="155"/>
    </location>
</feature>
<dbReference type="HAMAP" id="MF_00791">
    <property type="entry name" value="ApaG"/>
    <property type="match status" value="1"/>
</dbReference>
<evidence type="ECO:0000313" key="4">
    <source>
        <dbReference type="EMBL" id="OOL18336.1"/>
    </source>
</evidence>
<protein>
    <recommendedName>
        <fullName evidence="1 2">Protein ApaG</fullName>
    </recommendedName>
</protein>